<proteinExistence type="predicted"/>
<organism evidence="2 3">
    <name type="scientific">Mesobacillus subterraneus</name>
    <dbReference type="NCBI Taxonomy" id="285983"/>
    <lineage>
        <taxon>Bacteria</taxon>
        <taxon>Bacillati</taxon>
        <taxon>Bacillota</taxon>
        <taxon>Bacilli</taxon>
        <taxon>Bacillales</taxon>
        <taxon>Bacillaceae</taxon>
        <taxon>Mesobacillus</taxon>
    </lineage>
</organism>
<dbReference type="Gene3D" id="3.40.630.30">
    <property type="match status" value="1"/>
</dbReference>
<dbReference type="PANTHER" id="PTHR43792:SF9">
    <property type="entry name" value="RIBOSOMAL-PROTEIN-ALANINE ACETYLTRANSFERASE"/>
    <property type="match status" value="1"/>
</dbReference>
<comment type="caution">
    <text evidence="2">The sequence shown here is derived from an EMBL/GenBank/DDBJ whole genome shotgun (WGS) entry which is preliminary data.</text>
</comment>
<reference evidence="3" key="1">
    <citation type="submission" date="2018-12" db="EMBL/GenBank/DDBJ databases">
        <title>Bacillus chawlae sp. nov., Bacillus glennii sp. nov., and Bacillus saganii sp. nov. Isolated from the Vehicle Assembly Building at Kennedy Space Center where the Viking Spacecraft were Assembled.</title>
        <authorList>
            <person name="Seuylemezian A."/>
            <person name="Vaishampayan P."/>
        </authorList>
    </citation>
    <scope>NUCLEOTIDE SEQUENCE [LARGE SCALE GENOMIC DNA]</scope>
    <source>
        <strain evidence="3">DSM 13966</strain>
    </source>
</reference>
<dbReference type="GO" id="GO:0008999">
    <property type="term" value="F:protein-N-terminal-alanine acetyltransferase activity"/>
    <property type="evidence" value="ECO:0007669"/>
    <property type="project" value="TreeGrafter"/>
</dbReference>
<dbReference type="Proteomes" id="UP000279911">
    <property type="component" value="Unassembled WGS sequence"/>
</dbReference>
<protein>
    <submittedName>
        <fullName evidence="2">N-acetyltransferase</fullName>
    </submittedName>
</protein>
<dbReference type="SUPFAM" id="SSF55729">
    <property type="entry name" value="Acyl-CoA N-acyltransferases (Nat)"/>
    <property type="match status" value="1"/>
</dbReference>
<dbReference type="InterPro" id="IPR016181">
    <property type="entry name" value="Acyl_CoA_acyltransferase"/>
</dbReference>
<gene>
    <name evidence="2" type="ORF">EJA10_16670</name>
</gene>
<feature type="domain" description="N-acetyltransferase" evidence="1">
    <location>
        <begin position="11"/>
        <end position="176"/>
    </location>
</feature>
<evidence type="ECO:0000259" key="1">
    <source>
        <dbReference type="PROSITE" id="PS51186"/>
    </source>
</evidence>
<accession>A0A427TM79</accession>
<dbReference type="EMBL" id="RSFW01000019">
    <property type="protein sequence ID" value="RSD25441.1"/>
    <property type="molecule type" value="Genomic_DNA"/>
</dbReference>
<dbReference type="OrthoDB" id="9811523at2"/>
<dbReference type="Pfam" id="PF13302">
    <property type="entry name" value="Acetyltransf_3"/>
    <property type="match status" value="1"/>
</dbReference>
<evidence type="ECO:0000313" key="3">
    <source>
        <dbReference type="Proteomes" id="UP000279911"/>
    </source>
</evidence>
<evidence type="ECO:0000313" key="2">
    <source>
        <dbReference type="EMBL" id="RSD25441.1"/>
    </source>
</evidence>
<dbReference type="InterPro" id="IPR051531">
    <property type="entry name" value="N-acetyltransferase"/>
</dbReference>
<dbReference type="InterPro" id="IPR000182">
    <property type="entry name" value="GNAT_dom"/>
</dbReference>
<keyword evidence="2" id="KW-0808">Transferase</keyword>
<dbReference type="PROSITE" id="PS51186">
    <property type="entry name" value="GNAT"/>
    <property type="match status" value="1"/>
</dbReference>
<dbReference type="GO" id="GO:0005737">
    <property type="term" value="C:cytoplasm"/>
    <property type="evidence" value="ECO:0007669"/>
    <property type="project" value="TreeGrafter"/>
</dbReference>
<name>A0A427TM79_9BACI</name>
<sequence length="176" mass="19969">MEFPVLETERLILRELTEGDAGDLFANFSDQRVMKYYGSEAMENIEEAVGLIHSFHVNFCEKRGVRWGIEVKSNGLLIGTVGFHAWSAKNKRAEIGYELNTHYWGQGLAKEAISRAMSYGFNEMGLKRIGAVVFLQNESSNELLLKLGFRKEGILRSYMIQNGIAYDTNIYSKLAE</sequence>
<dbReference type="RefSeq" id="WP_125481160.1">
    <property type="nucleotide sequence ID" value="NZ_RSFW01000019.1"/>
</dbReference>
<dbReference type="PANTHER" id="PTHR43792">
    <property type="entry name" value="GNAT FAMILY, PUTATIVE (AFU_ORTHOLOGUE AFUA_3G00765)-RELATED-RELATED"/>
    <property type="match status" value="1"/>
</dbReference>
<dbReference type="AlphaFoldDB" id="A0A427TM79"/>